<dbReference type="GO" id="GO:0005524">
    <property type="term" value="F:ATP binding"/>
    <property type="evidence" value="ECO:0007669"/>
    <property type="project" value="InterPro"/>
</dbReference>
<organism evidence="2 3">
    <name type="scientific">Aetokthonos hydrillicola Thurmond2011</name>
    <dbReference type="NCBI Taxonomy" id="2712845"/>
    <lineage>
        <taxon>Bacteria</taxon>
        <taxon>Bacillati</taxon>
        <taxon>Cyanobacteriota</taxon>
        <taxon>Cyanophyceae</taxon>
        <taxon>Nostocales</taxon>
        <taxon>Hapalosiphonaceae</taxon>
        <taxon>Aetokthonos</taxon>
    </lineage>
</organism>
<dbReference type="Proteomes" id="UP000667802">
    <property type="component" value="Unassembled WGS sequence"/>
</dbReference>
<accession>A0AAP5I5Z9</accession>
<evidence type="ECO:0000259" key="1">
    <source>
        <dbReference type="SMART" id="SM00382"/>
    </source>
</evidence>
<dbReference type="Pfam" id="PF00004">
    <property type="entry name" value="AAA"/>
    <property type="match status" value="1"/>
</dbReference>
<feature type="domain" description="AAA+ ATPase" evidence="1">
    <location>
        <begin position="51"/>
        <end position="230"/>
    </location>
</feature>
<dbReference type="AlphaFoldDB" id="A0AAP5I5Z9"/>
<name>A0AAP5I5Z9_9CYAN</name>
<evidence type="ECO:0000313" key="2">
    <source>
        <dbReference type="EMBL" id="MDR9893758.1"/>
    </source>
</evidence>
<gene>
    <name evidence="2" type="ORF">G7B40_004100</name>
</gene>
<sequence length="328" mass="37004">MKFPFYRGDGTRQQYESPAKLPISRRSLLLKPEYYIADLGLKDACNVALLLGQPLLLTGEPGTGKTQFAYSLAWELGFDPPLKFETKSTSTARDLFYTYDALKRFQDAQSGVLSSPLDYITYQALGLAILLTRDPAEVEQILPSNFAHPGKVRSVILIDEIDKAPRDFPNDLLNELEHMYFRIPELGNKIIETDPALQPIVIITSNTEKDLPDAFLRRCIYYDIPFPEHERLAEIIANRLGLYNGSSNPFLQDALDLFYQLRSPQSGLRKKPATAELLGWLLALKTVAGDTPNPLDKLDLVQATLSSLVKTSEDQEKARQLVKQWMLQ</sequence>
<dbReference type="InterPro" id="IPR003593">
    <property type="entry name" value="AAA+_ATPase"/>
</dbReference>
<keyword evidence="3" id="KW-1185">Reference proteome</keyword>
<dbReference type="InterPro" id="IPR027417">
    <property type="entry name" value="P-loop_NTPase"/>
</dbReference>
<dbReference type="RefSeq" id="WP_208338249.1">
    <property type="nucleotide sequence ID" value="NZ_CAWQFN010000041.1"/>
</dbReference>
<dbReference type="EMBL" id="JAALHA020000001">
    <property type="protein sequence ID" value="MDR9893758.1"/>
    <property type="molecule type" value="Genomic_DNA"/>
</dbReference>
<dbReference type="Gene3D" id="3.40.50.300">
    <property type="entry name" value="P-loop containing nucleotide triphosphate hydrolases"/>
    <property type="match status" value="1"/>
</dbReference>
<dbReference type="SMART" id="SM00382">
    <property type="entry name" value="AAA"/>
    <property type="match status" value="1"/>
</dbReference>
<evidence type="ECO:0000313" key="3">
    <source>
        <dbReference type="Proteomes" id="UP000667802"/>
    </source>
</evidence>
<dbReference type="GO" id="GO:0016887">
    <property type="term" value="F:ATP hydrolysis activity"/>
    <property type="evidence" value="ECO:0007669"/>
    <property type="project" value="InterPro"/>
</dbReference>
<proteinExistence type="predicted"/>
<protein>
    <submittedName>
        <fullName evidence="2">MoxR family ATPase</fullName>
    </submittedName>
</protein>
<comment type="caution">
    <text evidence="2">The sequence shown here is derived from an EMBL/GenBank/DDBJ whole genome shotgun (WGS) entry which is preliminary data.</text>
</comment>
<dbReference type="SUPFAM" id="SSF52540">
    <property type="entry name" value="P-loop containing nucleoside triphosphate hydrolases"/>
    <property type="match status" value="1"/>
</dbReference>
<reference evidence="3" key="1">
    <citation type="journal article" date="2021" name="Science">
        <title>Hunting the eagle killer: A cyanobacterial neurotoxin causes vacuolar myelinopathy.</title>
        <authorList>
            <person name="Breinlinger S."/>
            <person name="Phillips T.J."/>
            <person name="Haram B.N."/>
            <person name="Mares J."/>
            <person name="Martinez Yerena J.A."/>
            <person name="Hrouzek P."/>
            <person name="Sobotka R."/>
            <person name="Henderson W.M."/>
            <person name="Schmieder P."/>
            <person name="Williams S.M."/>
            <person name="Lauderdale J.D."/>
            <person name="Wilde H.D."/>
            <person name="Gerrin W."/>
            <person name="Kust A."/>
            <person name="Washington J.W."/>
            <person name="Wagner C."/>
            <person name="Geier B."/>
            <person name="Liebeke M."/>
            <person name="Enke H."/>
            <person name="Niedermeyer T.H.J."/>
            <person name="Wilde S.B."/>
        </authorList>
    </citation>
    <scope>NUCLEOTIDE SEQUENCE [LARGE SCALE GENOMIC DNA]</scope>
    <source>
        <strain evidence="3">Thurmond2011</strain>
    </source>
</reference>
<dbReference type="InterPro" id="IPR003959">
    <property type="entry name" value="ATPase_AAA_core"/>
</dbReference>